<feature type="domain" description="Glutamine amidotransferase" evidence="1">
    <location>
        <begin position="72"/>
        <end position="183"/>
    </location>
</feature>
<keyword evidence="2" id="KW-0808">Transferase</keyword>
<comment type="caution">
    <text evidence="2">The sequence shown here is derived from an EMBL/GenBank/DDBJ whole genome shotgun (WGS) entry which is preliminary data.</text>
</comment>
<dbReference type="Pfam" id="PF00117">
    <property type="entry name" value="GATase"/>
    <property type="match status" value="1"/>
</dbReference>
<evidence type="ECO:0000259" key="1">
    <source>
        <dbReference type="Pfam" id="PF00117"/>
    </source>
</evidence>
<gene>
    <name evidence="2" type="ORF">D2V04_03220</name>
</gene>
<dbReference type="RefSeq" id="WP_119511900.1">
    <property type="nucleotide sequence ID" value="NZ_QXFK01000011.1"/>
</dbReference>
<dbReference type="Proteomes" id="UP000285092">
    <property type="component" value="Unassembled WGS sequence"/>
</dbReference>
<protein>
    <submittedName>
        <fullName evidence="2">Type 1 glutamine amidotransferase</fullName>
    </submittedName>
</protein>
<dbReference type="PANTHER" id="PTHR42695:SF5">
    <property type="entry name" value="GLUTAMINE AMIDOTRANSFERASE YLR126C-RELATED"/>
    <property type="match status" value="1"/>
</dbReference>
<accession>A0A418NL13</accession>
<keyword evidence="3" id="KW-1185">Reference proteome</keyword>
<proteinExistence type="predicted"/>
<dbReference type="Gene3D" id="3.40.50.880">
    <property type="match status" value="1"/>
</dbReference>
<keyword evidence="2" id="KW-0315">Glutamine amidotransferase</keyword>
<sequence length="234" mass="25475">MKLGILKTGAPPPSLKEFGDYPAMFSRLLGEDAYDHRVFDVEAGHLPGNTTDCPAYILTGSASGAYETLPWIADLIAFLQQAKGRVALVGICFGHQIMAQAFGGKVEESPKGWGLGAHTYQVTQAEPWQDGAERITLPASHQDQVVGLPPRSKVIPASDFTPYGMLAYEDQPAISLQLHPEFERNYAAALIELRRGRGVSDEETDRAIASLSEPLDAELAARWIRRFLATNIPG</sequence>
<dbReference type="CDD" id="cd01741">
    <property type="entry name" value="GATase1_1"/>
    <property type="match status" value="1"/>
</dbReference>
<dbReference type="EMBL" id="QXFK01000011">
    <property type="protein sequence ID" value="RIV80314.1"/>
    <property type="molecule type" value="Genomic_DNA"/>
</dbReference>
<dbReference type="SUPFAM" id="SSF52317">
    <property type="entry name" value="Class I glutamine amidotransferase-like"/>
    <property type="match status" value="1"/>
</dbReference>
<dbReference type="InterPro" id="IPR029062">
    <property type="entry name" value="Class_I_gatase-like"/>
</dbReference>
<evidence type="ECO:0000313" key="2">
    <source>
        <dbReference type="EMBL" id="RIV80314.1"/>
    </source>
</evidence>
<reference evidence="2 3" key="1">
    <citation type="submission" date="2018-08" db="EMBL/GenBank/DDBJ databases">
        <title>Altererythrobacter sp.Ery1 and Ery12, the genome sequencing of novel strains in genus Alterythrobacter.</title>
        <authorList>
            <person name="Cheng H."/>
            <person name="Wu Y.-H."/>
            <person name="Fang C."/>
            <person name="Xu X.-W."/>
        </authorList>
    </citation>
    <scope>NUCLEOTIDE SEQUENCE [LARGE SCALE GENOMIC DNA]</scope>
    <source>
        <strain evidence="2 3">Ery1</strain>
    </source>
</reference>
<name>A0A418NL13_9SPHN</name>
<dbReference type="PROSITE" id="PS51273">
    <property type="entry name" value="GATASE_TYPE_1"/>
    <property type="match status" value="1"/>
</dbReference>
<dbReference type="OrthoDB" id="9813383at2"/>
<evidence type="ECO:0000313" key="3">
    <source>
        <dbReference type="Proteomes" id="UP000285092"/>
    </source>
</evidence>
<dbReference type="GO" id="GO:0016740">
    <property type="term" value="F:transferase activity"/>
    <property type="evidence" value="ECO:0007669"/>
    <property type="project" value="UniProtKB-KW"/>
</dbReference>
<dbReference type="AlphaFoldDB" id="A0A418NL13"/>
<dbReference type="InterPro" id="IPR044992">
    <property type="entry name" value="ChyE-like"/>
</dbReference>
<organism evidence="2 3">
    <name type="scientific">Pelagerythrobacter aerophilus</name>
    <dbReference type="NCBI Taxonomy" id="2306995"/>
    <lineage>
        <taxon>Bacteria</taxon>
        <taxon>Pseudomonadati</taxon>
        <taxon>Pseudomonadota</taxon>
        <taxon>Alphaproteobacteria</taxon>
        <taxon>Sphingomonadales</taxon>
        <taxon>Erythrobacteraceae</taxon>
        <taxon>Pelagerythrobacter</taxon>
    </lineage>
</organism>
<dbReference type="InterPro" id="IPR017926">
    <property type="entry name" value="GATASE"/>
</dbReference>
<dbReference type="PANTHER" id="PTHR42695">
    <property type="entry name" value="GLUTAMINE AMIDOTRANSFERASE YLR126C-RELATED"/>
    <property type="match status" value="1"/>
</dbReference>
<dbReference type="GO" id="GO:0005829">
    <property type="term" value="C:cytosol"/>
    <property type="evidence" value="ECO:0007669"/>
    <property type="project" value="TreeGrafter"/>
</dbReference>